<keyword evidence="2" id="KW-0812">Transmembrane</keyword>
<sequence length="531" mass="58393">AWKPVVDGIELRLEMMLAVTFPGLRSDLPKAVRLPCTKGHDSGDELDGIDGELDSMIERGSERSESSPMLPEVLPDDARRPRESCQDVDDEEWETTTADGGGGRPSLRRALARGLAVLMASMGMLALLSVFGLLIMESARHMQEHWDVYQKGADQLTKDLLSLFSKVPESFKKQYQEVSADTVKSAQDLFYSLLGNIVNNVSSLILGVLLTMLYTLFWLCSPVPMDSSVDVMFRKYIMFKTLACFGYGISAGLLLYFLSVDLASVFALTTFALNFVPEAGRMDLPWVVKLRLGAFGLHFLPGSKCFATNDHERKPKKVTIEILCQQSKAVCETVLIVGGAVAVLKLCHSQDAFVTPKLRGEAAATLAAAMVAASVAAPGPVQAEVPKLSFFGLGGGVSDVYNQNDNPVNPYSQFSVVDSDSVYKARSDTEVARRKKALAASFERWEKTPFYIKTKQSQQLTSNLQEAAGLKQDMLYFSEPEGSDAWNKAKLFSQKVSTVGVDGRNKEWGRANQDFEVASNVLKEWKALVKF</sequence>
<reference evidence="3" key="1">
    <citation type="submission" date="2021-02" db="EMBL/GenBank/DDBJ databases">
        <authorList>
            <person name="Dougan E. K."/>
            <person name="Rhodes N."/>
            <person name="Thang M."/>
            <person name="Chan C."/>
        </authorList>
    </citation>
    <scope>NUCLEOTIDE SEQUENCE</scope>
</reference>
<evidence type="ECO:0000313" key="4">
    <source>
        <dbReference type="Proteomes" id="UP000649617"/>
    </source>
</evidence>
<dbReference type="EMBL" id="CAJNIZ010024936">
    <property type="protein sequence ID" value="CAE7480585.1"/>
    <property type="molecule type" value="Genomic_DNA"/>
</dbReference>
<name>A0A812SJX0_SYMPI</name>
<organism evidence="3 4">
    <name type="scientific">Symbiodinium pilosum</name>
    <name type="common">Dinoflagellate</name>
    <dbReference type="NCBI Taxonomy" id="2952"/>
    <lineage>
        <taxon>Eukaryota</taxon>
        <taxon>Sar</taxon>
        <taxon>Alveolata</taxon>
        <taxon>Dinophyceae</taxon>
        <taxon>Suessiales</taxon>
        <taxon>Symbiodiniaceae</taxon>
        <taxon>Symbiodinium</taxon>
    </lineage>
</organism>
<feature type="transmembrane region" description="Helical" evidence="2">
    <location>
        <begin position="237"/>
        <end position="258"/>
    </location>
</feature>
<feature type="non-terminal residue" evidence="3">
    <location>
        <position position="531"/>
    </location>
</feature>
<protein>
    <submittedName>
        <fullName evidence="3">Uncharacterized protein</fullName>
    </submittedName>
</protein>
<feature type="transmembrane region" description="Helical" evidence="2">
    <location>
        <begin position="204"/>
        <end position="225"/>
    </location>
</feature>
<evidence type="ECO:0000256" key="2">
    <source>
        <dbReference type="SAM" id="Phobius"/>
    </source>
</evidence>
<feature type="compositionally biased region" description="Basic and acidic residues" evidence="1">
    <location>
        <begin position="76"/>
        <end position="85"/>
    </location>
</feature>
<keyword evidence="2" id="KW-1133">Transmembrane helix</keyword>
<comment type="caution">
    <text evidence="3">The sequence shown here is derived from an EMBL/GenBank/DDBJ whole genome shotgun (WGS) entry which is preliminary data.</text>
</comment>
<accession>A0A812SJX0</accession>
<keyword evidence="4" id="KW-1185">Reference proteome</keyword>
<keyword evidence="2" id="KW-0472">Membrane</keyword>
<proteinExistence type="predicted"/>
<feature type="transmembrane region" description="Helical" evidence="2">
    <location>
        <begin position="114"/>
        <end position="136"/>
    </location>
</feature>
<evidence type="ECO:0000256" key="1">
    <source>
        <dbReference type="SAM" id="MobiDB-lite"/>
    </source>
</evidence>
<dbReference type="AlphaFoldDB" id="A0A812SJX0"/>
<feature type="region of interest" description="Disordered" evidence="1">
    <location>
        <begin position="59"/>
        <end position="105"/>
    </location>
</feature>
<dbReference type="Proteomes" id="UP000649617">
    <property type="component" value="Unassembled WGS sequence"/>
</dbReference>
<evidence type="ECO:0000313" key="3">
    <source>
        <dbReference type="EMBL" id="CAE7480585.1"/>
    </source>
</evidence>
<dbReference type="OrthoDB" id="432841at2759"/>
<gene>
    <name evidence="3" type="ORF">SPIL2461_LOCUS12258</name>
</gene>